<evidence type="ECO:0000259" key="1">
    <source>
        <dbReference type="Pfam" id="PF12728"/>
    </source>
</evidence>
<name>A0A4R4V9G7_9ACTN</name>
<organism evidence="2 3">
    <name type="scientific">Nonomuraea deserti</name>
    <dbReference type="NCBI Taxonomy" id="1848322"/>
    <lineage>
        <taxon>Bacteria</taxon>
        <taxon>Bacillati</taxon>
        <taxon>Actinomycetota</taxon>
        <taxon>Actinomycetes</taxon>
        <taxon>Streptosporangiales</taxon>
        <taxon>Streptosporangiaceae</taxon>
        <taxon>Nonomuraea</taxon>
    </lineage>
</organism>
<reference evidence="2 3" key="1">
    <citation type="submission" date="2019-03" db="EMBL/GenBank/DDBJ databases">
        <title>Draft genome sequences of novel Actinobacteria.</title>
        <authorList>
            <person name="Sahin N."/>
            <person name="Ay H."/>
            <person name="Saygin H."/>
        </authorList>
    </citation>
    <scope>NUCLEOTIDE SEQUENCE [LARGE SCALE GENOMIC DNA]</scope>
    <source>
        <strain evidence="2 3">KC310</strain>
    </source>
</reference>
<comment type="caution">
    <text evidence="2">The sequence shown here is derived from an EMBL/GenBank/DDBJ whole genome shotgun (WGS) entry which is preliminary data.</text>
</comment>
<feature type="domain" description="Helix-turn-helix" evidence="1">
    <location>
        <begin position="61"/>
        <end position="109"/>
    </location>
</feature>
<dbReference type="GO" id="GO:0003677">
    <property type="term" value="F:DNA binding"/>
    <property type="evidence" value="ECO:0007669"/>
    <property type="project" value="UniProtKB-KW"/>
</dbReference>
<sequence>MIHPHNQQQASVSDETLALLRRLRIQYRDRPAVYRDLLWITGIASATELVCGNEYESNSTLSTQQAADLTGLKPVTIRKACAEKRLHGTKDGRDWRITRAALAEWMARRAA</sequence>
<keyword evidence="3" id="KW-1185">Reference proteome</keyword>
<dbReference type="InterPro" id="IPR041657">
    <property type="entry name" value="HTH_17"/>
</dbReference>
<dbReference type="EMBL" id="SMKO01000138">
    <property type="protein sequence ID" value="TDC98504.1"/>
    <property type="molecule type" value="Genomic_DNA"/>
</dbReference>
<dbReference type="InterPro" id="IPR010093">
    <property type="entry name" value="SinI_DNA-bd"/>
</dbReference>
<dbReference type="AlphaFoldDB" id="A0A4R4V9G7"/>
<proteinExistence type="predicted"/>
<evidence type="ECO:0000313" key="3">
    <source>
        <dbReference type="Proteomes" id="UP000295258"/>
    </source>
</evidence>
<dbReference type="NCBIfam" id="TIGR01764">
    <property type="entry name" value="excise"/>
    <property type="match status" value="1"/>
</dbReference>
<dbReference type="Proteomes" id="UP000295258">
    <property type="component" value="Unassembled WGS sequence"/>
</dbReference>
<keyword evidence="2" id="KW-0238">DNA-binding</keyword>
<accession>A0A4R4V9G7</accession>
<dbReference type="Pfam" id="PF12728">
    <property type="entry name" value="HTH_17"/>
    <property type="match status" value="1"/>
</dbReference>
<evidence type="ECO:0000313" key="2">
    <source>
        <dbReference type="EMBL" id="TDC98504.1"/>
    </source>
</evidence>
<gene>
    <name evidence="2" type="ORF">E1292_35290</name>
</gene>
<protein>
    <submittedName>
        <fullName evidence="2">DNA-binding protein</fullName>
    </submittedName>
</protein>
<dbReference type="RefSeq" id="WP_132601428.1">
    <property type="nucleotide sequence ID" value="NZ_SMKO01000138.1"/>
</dbReference>